<protein>
    <submittedName>
        <fullName evidence="1">Uncharacterized protein</fullName>
    </submittedName>
</protein>
<evidence type="ECO:0000313" key="1">
    <source>
        <dbReference type="EMBL" id="DAF93722.1"/>
    </source>
</evidence>
<proteinExistence type="predicted"/>
<name>A0A8S5UH47_9CAUD</name>
<reference evidence="1" key="1">
    <citation type="journal article" date="2021" name="Proc. Natl. Acad. Sci. U.S.A.">
        <title>A Catalog of Tens of Thousands of Viruses from Human Metagenomes Reveals Hidden Associations with Chronic Diseases.</title>
        <authorList>
            <person name="Tisza M.J."/>
            <person name="Buck C.B."/>
        </authorList>
    </citation>
    <scope>NUCLEOTIDE SEQUENCE</scope>
    <source>
        <strain evidence="1">Ctshb19</strain>
    </source>
</reference>
<organism evidence="1">
    <name type="scientific">Myoviridae sp. ctshb19</name>
    <dbReference type="NCBI Taxonomy" id="2825194"/>
    <lineage>
        <taxon>Viruses</taxon>
        <taxon>Duplodnaviria</taxon>
        <taxon>Heunggongvirae</taxon>
        <taxon>Uroviricota</taxon>
        <taxon>Caudoviricetes</taxon>
    </lineage>
</organism>
<sequence>MEIQLAVAAVSMRSALKYRRDWNKHGPTVQLLRKFMPHGSSGFRLYIPIGGTSQGHVVAPVSVRKAVAKAGYRITDYLAKKCVKLADKEQKNVFNIGKVIAKDPVAKAAFDNDPQLQNSKTSEFTMVVSCHPYDIIGMSTGRDWDNMSCMRLRDNRANYTDGINKHYLEHDIAEGTLVAYAVRTNDLNVQEPLGRCLLKPFLLQDDERQAVKYRRETRIYGNPVPGFADTMNKFIRKLNAGIPDGIYRINQNLYDDGVGGLDEHVSSEGGQINWAIVDDEAALKENPGAAASYAAYMVQAQKANGNDPYMPLKTVCNTLQRAKVPPRQAKHAAQVFVQSHEDCIKDLMEQVFYFDGPYPDGIDLLMANREFRKLVHKHADQSYKDILAEDSYDDVLARSIYKFAQLSPKAAVVEAEKALNDDKGAINVAYSILTDSRAVPRRTIVANPLLHKFVVLYAQLVRDSSLYGEDKFLTQAESMLGQLPDIDTKLDEQEFKDFVRLSDTDRTEGMRFILPCLALRCIDQGRVDQGYEALAEMSMDLDIDALLNRRSRKRLQKIQDQSIQQLIKDKYTTILRNIYRTNDQQRRELTNYLKESGHNLGDIQTWRDVIFVDFRLFPYVWFEEDIDNGEALMGEFNSDYSEWNKVVSESAGMKPRNEFQKVIFDYLYTYYEVTNQNPPPFGEVTDEALEALEEAGVSSRAIVDVMKYPQFLNEYTALTISPYEFAGKDLGHSYLELYEEKLDIATMANALYRIFSNGTEFETTARMCGATDVEMQEAVGAFGWFRNRTKEQAQRIKDFLPGYEARIRDFAETFPEAVDDREKMLDAWHEYFPTYKRHSIEQSLPMLSMFLRNLRRNDGMLDEIGAQCRMVKRECEKVINAA</sequence>
<dbReference type="EMBL" id="BK016086">
    <property type="protein sequence ID" value="DAF93722.1"/>
    <property type="molecule type" value="Genomic_DNA"/>
</dbReference>
<accession>A0A8S5UH47</accession>